<proteinExistence type="predicted"/>
<keyword evidence="3" id="KW-0548">Nucleotidyltransferase</keyword>
<dbReference type="OrthoDB" id="285216at2"/>
<dbReference type="Proteomes" id="UP000186385">
    <property type="component" value="Unassembled WGS sequence"/>
</dbReference>
<dbReference type="Gene3D" id="3.90.550.10">
    <property type="entry name" value="Spore Coat Polysaccharide Biosynthesis Protein SpsA, Chain A"/>
    <property type="match status" value="1"/>
</dbReference>
<protein>
    <submittedName>
        <fullName evidence="3">Molybdenum cofactor cytidylyltransferase</fullName>
    </submittedName>
</protein>
<evidence type="ECO:0000313" key="3">
    <source>
        <dbReference type="EMBL" id="SIR48190.1"/>
    </source>
</evidence>
<name>A0A1N7BA24_9BACI</name>
<keyword evidence="3" id="KW-0808">Transferase</keyword>
<dbReference type="AlphaFoldDB" id="A0A1N7BA24"/>
<gene>
    <name evidence="2" type="ORF">B1B05_15900</name>
    <name evidence="3" type="ORF">SAMN05443094_1099</name>
</gene>
<dbReference type="EMBL" id="FTLX01000009">
    <property type="protein sequence ID" value="SIR48190.1"/>
    <property type="molecule type" value="Genomic_DNA"/>
</dbReference>
<reference evidence="3 4" key="1">
    <citation type="submission" date="2017-01" db="EMBL/GenBank/DDBJ databases">
        <authorList>
            <person name="Mah S.A."/>
            <person name="Swanson W.J."/>
            <person name="Moy G.W."/>
            <person name="Vacquier V.D."/>
        </authorList>
    </citation>
    <scope>NUCLEOTIDE SEQUENCE [LARGE SCALE GENOMIC DNA]</scope>
    <source>
        <strain evidence="3 4">NIO-1016</strain>
    </source>
</reference>
<dbReference type="PANTHER" id="PTHR43777">
    <property type="entry name" value="MOLYBDENUM COFACTOR CYTIDYLYLTRANSFERASE"/>
    <property type="match status" value="1"/>
</dbReference>
<dbReference type="STRING" id="1017273.SAMN05443094_1099"/>
<keyword evidence="5" id="KW-1185">Reference proteome</keyword>
<evidence type="ECO:0000313" key="5">
    <source>
        <dbReference type="Proteomes" id="UP000215545"/>
    </source>
</evidence>
<evidence type="ECO:0000259" key="1">
    <source>
        <dbReference type="Pfam" id="PF12804"/>
    </source>
</evidence>
<dbReference type="RefSeq" id="WP_045852093.1">
    <property type="nucleotide sequence ID" value="NZ_FTLX01000009.1"/>
</dbReference>
<evidence type="ECO:0000313" key="4">
    <source>
        <dbReference type="Proteomes" id="UP000186385"/>
    </source>
</evidence>
<accession>A0A1N7BA24</accession>
<dbReference type="Proteomes" id="UP000215545">
    <property type="component" value="Unassembled WGS sequence"/>
</dbReference>
<dbReference type="SUPFAM" id="SSF53448">
    <property type="entry name" value="Nucleotide-diphospho-sugar transferases"/>
    <property type="match status" value="1"/>
</dbReference>
<sequence length="221" mass="23479">MSEYIVGIILAAGQSRRMGRNKLALPFGDTTIGGASLAAMLSSSVDHVIVVKNPADQEEWLQPAAECDAKWSCVVCEQAHLGQSFSLKAGLKAAEGKGATAAVILLADTPFIQTEFIQCLLHTYKESKAGFVASCVGGSPQPPVLFAEKMFGKLKKLGGDRGAGALIRDPSFAKEGVFLSIKDETMLLDIDTKKQYEKAVRRRENGCVDAGTDGSVAAWNA</sequence>
<dbReference type="InterPro" id="IPR029044">
    <property type="entry name" value="Nucleotide-diphossugar_trans"/>
</dbReference>
<dbReference type="EMBL" id="MWSK01000009">
    <property type="protein sequence ID" value="OXS74648.1"/>
    <property type="molecule type" value="Genomic_DNA"/>
</dbReference>
<dbReference type="CDD" id="cd04182">
    <property type="entry name" value="GT_2_like_f"/>
    <property type="match status" value="1"/>
</dbReference>
<organism evidence="3 4">
    <name type="scientific">Domibacillus enclensis</name>
    <dbReference type="NCBI Taxonomy" id="1017273"/>
    <lineage>
        <taxon>Bacteria</taxon>
        <taxon>Bacillati</taxon>
        <taxon>Bacillota</taxon>
        <taxon>Bacilli</taxon>
        <taxon>Bacillales</taxon>
        <taxon>Bacillaceae</taxon>
        <taxon>Domibacillus</taxon>
    </lineage>
</organism>
<dbReference type="InterPro" id="IPR025877">
    <property type="entry name" value="MobA-like_NTP_Trfase"/>
</dbReference>
<reference evidence="2" key="3">
    <citation type="submission" date="2017-03" db="EMBL/GenBank/DDBJ databases">
        <authorList>
            <person name="Dastager S.G."/>
            <person name="Neurgaonkar P.S."/>
            <person name="Dharne M.S."/>
        </authorList>
    </citation>
    <scope>NUCLEOTIDE SEQUENCE</scope>
    <source>
        <strain evidence="2">DSM 25145</strain>
    </source>
</reference>
<dbReference type="GO" id="GO:0016779">
    <property type="term" value="F:nucleotidyltransferase activity"/>
    <property type="evidence" value="ECO:0007669"/>
    <property type="project" value="UniProtKB-KW"/>
</dbReference>
<dbReference type="Pfam" id="PF12804">
    <property type="entry name" value="NTP_transf_3"/>
    <property type="match status" value="1"/>
</dbReference>
<evidence type="ECO:0000313" key="2">
    <source>
        <dbReference type="EMBL" id="OXS74648.1"/>
    </source>
</evidence>
<feature type="domain" description="MobA-like NTP transferase" evidence="1">
    <location>
        <begin position="7"/>
        <end position="168"/>
    </location>
</feature>
<reference evidence="5" key="2">
    <citation type="submission" date="2017-03" db="EMBL/GenBank/DDBJ databases">
        <title>Bacillus sp. V-88(T) DSM27956, whole genome shotgun sequencing project.</title>
        <authorList>
            <person name="Dastager S.G."/>
            <person name="Neurgaonkar P.S."/>
            <person name="Dharne M.S."/>
        </authorList>
    </citation>
    <scope>NUCLEOTIDE SEQUENCE [LARGE SCALE GENOMIC DNA]</scope>
    <source>
        <strain evidence="5">DSM 25145</strain>
    </source>
</reference>
<dbReference type="PANTHER" id="PTHR43777:SF1">
    <property type="entry name" value="MOLYBDENUM COFACTOR CYTIDYLYLTRANSFERASE"/>
    <property type="match status" value="1"/>
</dbReference>